<evidence type="ECO:0000313" key="3">
    <source>
        <dbReference type="Proteomes" id="UP000054565"/>
    </source>
</evidence>
<organism evidence="2 3">
    <name type="scientific">Coccidioides immitis RMSCC 2394</name>
    <dbReference type="NCBI Taxonomy" id="404692"/>
    <lineage>
        <taxon>Eukaryota</taxon>
        <taxon>Fungi</taxon>
        <taxon>Dikarya</taxon>
        <taxon>Ascomycota</taxon>
        <taxon>Pezizomycotina</taxon>
        <taxon>Eurotiomycetes</taxon>
        <taxon>Eurotiomycetidae</taxon>
        <taxon>Onygenales</taxon>
        <taxon>Onygenaceae</taxon>
        <taxon>Coccidioides</taxon>
    </lineage>
</organism>
<dbReference type="Proteomes" id="UP000054565">
    <property type="component" value="Unassembled WGS sequence"/>
</dbReference>
<feature type="region of interest" description="Disordered" evidence="1">
    <location>
        <begin position="85"/>
        <end position="110"/>
    </location>
</feature>
<accession>A0A0J6YKQ2</accession>
<name>A0A0J6YKQ2_COCIT</name>
<reference evidence="3" key="1">
    <citation type="journal article" date="2010" name="Genome Res.">
        <title>Population genomic sequencing of Coccidioides fungi reveals recent hybridization and transposon control.</title>
        <authorList>
            <person name="Neafsey D.E."/>
            <person name="Barker B.M."/>
            <person name="Sharpton T.J."/>
            <person name="Stajich J.E."/>
            <person name="Park D.J."/>
            <person name="Whiston E."/>
            <person name="Hung C.-Y."/>
            <person name="McMahan C."/>
            <person name="White J."/>
            <person name="Sykes S."/>
            <person name="Heiman D."/>
            <person name="Young S."/>
            <person name="Zeng Q."/>
            <person name="Abouelleil A."/>
            <person name="Aftuck L."/>
            <person name="Bessette D."/>
            <person name="Brown A."/>
            <person name="FitzGerald M."/>
            <person name="Lui A."/>
            <person name="Macdonald J.P."/>
            <person name="Priest M."/>
            <person name="Orbach M.J."/>
            <person name="Galgiani J.N."/>
            <person name="Kirkland T.N."/>
            <person name="Cole G.T."/>
            <person name="Birren B.W."/>
            <person name="Henn M.R."/>
            <person name="Taylor J.W."/>
            <person name="Rounsley S.D."/>
        </authorList>
    </citation>
    <scope>NUCLEOTIDE SEQUENCE [LARGE SCALE GENOMIC DNA]</scope>
    <source>
        <strain evidence="3">RMSCC 2394</strain>
    </source>
</reference>
<protein>
    <submittedName>
        <fullName evidence="2">Uncharacterized protein</fullName>
    </submittedName>
</protein>
<sequence>MTDGFQRTTTEYSQFNQYGPTSLKISEMAIWCSKGPLSNHPPLRVYVIPNGSDMIVAFPSDGPRGRQAVPVPIERCTDRGRLDSRKIPAAGRLQSRSRPPTAQRMRSDDVPPSLPSLLHLHNLLHKKTLHGANPFGRLMSVSPVLCSCRLF</sequence>
<proteinExistence type="predicted"/>
<evidence type="ECO:0000256" key="1">
    <source>
        <dbReference type="SAM" id="MobiDB-lite"/>
    </source>
</evidence>
<evidence type="ECO:0000313" key="2">
    <source>
        <dbReference type="EMBL" id="KMP07694.1"/>
    </source>
</evidence>
<gene>
    <name evidence="2" type="ORF">CIRG_07375</name>
</gene>
<dbReference type="AlphaFoldDB" id="A0A0J6YKQ2"/>
<dbReference type="EMBL" id="DS028097">
    <property type="protein sequence ID" value="KMP07694.1"/>
    <property type="molecule type" value="Genomic_DNA"/>
</dbReference>